<dbReference type="GO" id="GO:0004725">
    <property type="term" value="F:protein tyrosine phosphatase activity"/>
    <property type="evidence" value="ECO:0007669"/>
    <property type="project" value="InterPro"/>
</dbReference>
<feature type="domain" description="Tyrosine specific protein phosphatases" evidence="4">
    <location>
        <begin position="504"/>
        <end position="586"/>
    </location>
</feature>
<dbReference type="InterPro" id="IPR029021">
    <property type="entry name" value="Prot-tyrosine_phosphatase-like"/>
</dbReference>
<dbReference type="PANTHER" id="PTHR19134:SF449">
    <property type="entry name" value="TYROSINE-PROTEIN PHOSPHATASE 1"/>
    <property type="match status" value="1"/>
</dbReference>
<dbReference type="CDD" id="cd18533">
    <property type="entry name" value="PTP_fungal"/>
    <property type="match status" value="1"/>
</dbReference>
<dbReference type="InterPro" id="IPR016130">
    <property type="entry name" value="Tyr_Pase_AS"/>
</dbReference>
<dbReference type="Gene3D" id="3.90.190.10">
    <property type="entry name" value="Protein tyrosine phosphatase superfamily"/>
    <property type="match status" value="1"/>
</dbReference>
<dbReference type="PROSITE" id="PS00383">
    <property type="entry name" value="TYR_PHOSPHATASE_1"/>
    <property type="match status" value="1"/>
</dbReference>
<reference evidence="5 6" key="1">
    <citation type="journal article" date="2018" name="IMA Fungus">
        <title>IMA Genome-F 9: Draft genome sequence of Annulohypoxylon stygium, Aspergillus mulundensis, Berkeleyomyces basicola (syn. Thielaviopsis basicola), Ceratocystis smalleyi, two Cercospora beticola strains, Coleophoma cylindrospora, Fusarium fracticaudum, Phialophora cf. hyalina, and Morchella septimelata.</title>
        <authorList>
            <person name="Wingfield B.D."/>
            <person name="Bills G.F."/>
            <person name="Dong Y."/>
            <person name="Huang W."/>
            <person name="Nel W.J."/>
            <person name="Swalarsk-Parry B.S."/>
            <person name="Vaghefi N."/>
            <person name="Wilken P.M."/>
            <person name="An Z."/>
            <person name="de Beer Z.W."/>
            <person name="De Vos L."/>
            <person name="Chen L."/>
            <person name="Duong T.A."/>
            <person name="Gao Y."/>
            <person name="Hammerbacher A."/>
            <person name="Kikkert J.R."/>
            <person name="Li Y."/>
            <person name="Li H."/>
            <person name="Li K."/>
            <person name="Li Q."/>
            <person name="Liu X."/>
            <person name="Ma X."/>
            <person name="Naidoo K."/>
            <person name="Pethybridge S.J."/>
            <person name="Sun J."/>
            <person name="Steenkamp E.T."/>
            <person name="van der Nest M.A."/>
            <person name="van Wyk S."/>
            <person name="Wingfield M.J."/>
            <person name="Xiong C."/>
            <person name="Yue Q."/>
            <person name="Zhang X."/>
        </authorList>
    </citation>
    <scope>NUCLEOTIDE SEQUENCE [LARGE SCALE GENOMIC DNA]</scope>
    <source>
        <strain evidence="5 6">DSM 5745</strain>
    </source>
</reference>
<dbReference type="RefSeq" id="XP_026605856.1">
    <property type="nucleotide sequence ID" value="XM_026744990.1"/>
</dbReference>
<dbReference type="PRINTS" id="PR00700">
    <property type="entry name" value="PRTYPHPHTASE"/>
</dbReference>
<dbReference type="FunFam" id="3.90.190.10:FF:000106">
    <property type="entry name" value="Protein-tyrosine phosphatase 2"/>
    <property type="match status" value="1"/>
</dbReference>
<proteinExistence type="inferred from homology"/>
<dbReference type="InterPro" id="IPR000387">
    <property type="entry name" value="Tyr_Pase_dom"/>
</dbReference>
<evidence type="ECO:0000259" key="3">
    <source>
        <dbReference type="PROSITE" id="PS50055"/>
    </source>
</evidence>
<accession>A0A3D8SJ83</accession>
<evidence type="ECO:0000313" key="6">
    <source>
        <dbReference type="Proteomes" id="UP000256690"/>
    </source>
</evidence>
<feature type="compositionally biased region" description="Polar residues" evidence="2">
    <location>
        <begin position="642"/>
        <end position="652"/>
    </location>
</feature>
<dbReference type="SUPFAM" id="SSF52799">
    <property type="entry name" value="(Phosphotyrosine protein) phosphatases II"/>
    <property type="match status" value="1"/>
</dbReference>
<evidence type="ECO:0000256" key="2">
    <source>
        <dbReference type="SAM" id="MobiDB-lite"/>
    </source>
</evidence>
<evidence type="ECO:0000256" key="1">
    <source>
        <dbReference type="ARBA" id="ARBA00009649"/>
    </source>
</evidence>
<dbReference type="EMBL" id="PVWQ01000003">
    <property type="protein sequence ID" value="RDW86332.1"/>
    <property type="molecule type" value="Genomic_DNA"/>
</dbReference>
<feature type="domain" description="Tyrosine-protein phosphatase" evidence="3">
    <location>
        <begin position="290"/>
        <end position="595"/>
    </location>
</feature>
<feature type="compositionally biased region" description="Polar residues" evidence="2">
    <location>
        <begin position="178"/>
        <end position="198"/>
    </location>
</feature>
<dbReference type="OrthoDB" id="10253954at2759"/>
<dbReference type="SMART" id="SM00194">
    <property type="entry name" value="PTPc"/>
    <property type="match status" value="1"/>
</dbReference>
<dbReference type="PANTHER" id="PTHR19134">
    <property type="entry name" value="RECEPTOR-TYPE TYROSINE-PROTEIN PHOSPHATASE"/>
    <property type="match status" value="1"/>
</dbReference>
<protein>
    <recommendedName>
        <fullName evidence="7">Protein-tyrosine phosphatase 2</fullName>
    </recommendedName>
</protein>
<dbReference type="InterPro" id="IPR000242">
    <property type="entry name" value="PTP_cat"/>
</dbReference>
<comment type="caution">
    <text evidence="5">The sequence shown here is derived from an EMBL/GenBank/DDBJ whole genome shotgun (WGS) entry which is preliminary data.</text>
</comment>
<gene>
    <name evidence="5" type="ORF">DSM5745_02974</name>
</gene>
<name>A0A3D8SJ83_9EURO</name>
<dbReference type="PROSITE" id="PS50056">
    <property type="entry name" value="TYR_PHOSPHATASE_2"/>
    <property type="match status" value="1"/>
</dbReference>
<dbReference type="Proteomes" id="UP000256690">
    <property type="component" value="Unassembled WGS sequence"/>
</dbReference>
<dbReference type="AlphaFoldDB" id="A0A3D8SJ83"/>
<feature type="region of interest" description="Disordered" evidence="2">
    <location>
        <begin position="244"/>
        <end position="263"/>
    </location>
</feature>
<dbReference type="InterPro" id="IPR050348">
    <property type="entry name" value="Protein-Tyr_Phosphatase"/>
</dbReference>
<evidence type="ECO:0000259" key="4">
    <source>
        <dbReference type="PROSITE" id="PS50056"/>
    </source>
</evidence>
<evidence type="ECO:0000313" key="5">
    <source>
        <dbReference type="EMBL" id="RDW86332.1"/>
    </source>
</evidence>
<feature type="compositionally biased region" description="Basic residues" evidence="2">
    <location>
        <begin position="204"/>
        <end position="215"/>
    </location>
</feature>
<dbReference type="Pfam" id="PF00102">
    <property type="entry name" value="Y_phosphatase"/>
    <property type="match status" value="1"/>
</dbReference>
<dbReference type="PROSITE" id="PS50055">
    <property type="entry name" value="TYR_PHOSPHATASE_PTP"/>
    <property type="match status" value="1"/>
</dbReference>
<dbReference type="SMART" id="SM00404">
    <property type="entry name" value="PTPc_motif"/>
    <property type="match status" value="1"/>
</dbReference>
<keyword evidence="6" id="KW-1185">Reference proteome</keyword>
<feature type="region of interest" description="Disordered" evidence="2">
    <location>
        <begin position="629"/>
        <end position="652"/>
    </location>
</feature>
<dbReference type="GeneID" id="38113344"/>
<sequence>MRIPGPSARPISDRYIVSHVLRGLRRIALKHPGYQLTSTSAHASIQTIRVREGVRGRLPLCDVELGRGQVAEVVVKTRGFVSVNVKPSQSGFCIRTAALALAVDVHDFPATTTYNADNIIRTKFKPLSGLAPVRSKNLAGQITPRSSFHSCLDLSTLQISSLPQPPNGAADDRPGASEGQSLTAPASRSRSPDTLSFRSDSRKLASRRKRVSRKARGVLGKVRAFQRIAAAKMAHPTIKIDTSVQATKRSHPDNEEGAGMVDGSEDDNPELEMGDNELVPPFLRQSVLDIRHKFEELEYMQGTRIMEGSRANDPSHRWALDANPEVRARNRYANVQAWANSRIRLRVPEGECDFINASPIFLKDSVSEEERKYIATQGPRLDDLYHFWHMVFHETEDVAVIVMLTQTMEAGREKCSQYFPLDLENPTMSLRQDKGDPCVEGDDEESEDGDALGQITLLESIWNPECRSEIRQLQLTFGSETKVVWHFLFAGWADYSKPVGEDRDALLRLIELSATKASSPQNPRIVHCSAGVGRTGTFIALDHLLQELESGELLKVTDEETDPVFEAVNLMREQRMMMVYNEMQLIFIYEVLREQADLILEKTYGISRQQSGSRSAKIAKLSEEDYLPASKPELEVAGDHSNAGSPEQSDDE</sequence>
<dbReference type="STRING" id="1810919.A0A3D8SJ83"/>
<comment type="similarity">
    <text evidence="1">Belongs to the protein-tyrosine phosphatase family. Non-receptor class subfamily.</text>
</comment>
<feature type="region of interest" description="Disordered" evidence="2">
    <location>
        <begin position="162"/>
        <end position="215"/>
    </location>
</feature>
<organism evidence="5 6">
    <name type="scientific">Aspergillus mulundensis</name>
    <dbReference type="NCBI Taxonomy" id="1810919"/>
    <lineage>
        <taxon>Eukaryota</taxon>
        <taxon>Fungi</taxon>
        <taxon>Dikarya</taxon>
        <taxon>Ascomycota</taxon>
        <taxon>Pezizomycotina</taxon>
        <taxon>Eurotiomycetes</taxon>
        <taxon>Eurotiomycetidae</taxon>
        <taxon>Eurotiales</taxon>
        <taxon>Aspergillaceae</taxon>
        <taxon>Aspergillus</taxon>
        <taxon>Aspergillus subgen. Nidulantes</taxon>
    </lineage>
</organism>
<evidence type="ECO:0008006" key="7">
    <source>
        <dbReference type="Google" id="ProtNLM"/>
    </source>
</evidence>
<dbReference type="InterPro" id="IPR003595">
    <property type="entry name" value="Tyr_Pase_cat"/>
</dbReference>